<feature type="transmembrane region" description="Helical" evidence="1">
    <location>
        <begin position="7"/>
        <end position="29"/>
    </location>
</feature>
<proteinExistence type="predicted"/>
<evidence type="ECO:0000256" key="1">
    <source>
        <dbReference type="SAM" id="Phobius"/>
    </source>
</evidence>
<organism evidence="3 4">
    <name type="scientific">Acidovorax soli</name>
    <dbReference type="NCBI Taxonomy" id="592050"/>
    <lineage>
        <taxon>Bacteria</taxon>
        <taxon>Pseudomonadati</taxon>
        <taxon>Pseudomonadota</taxon>
        <taxon>Betaproteobacteria</taxon>
        <taxon>Burkholderiales</taxon>
        <taxon>Comamonadaceae</taxon>
        <taxon>Acidovorax</taxon>
    </lineage>
</organism>
<dbReference type="EMBL" id="JACHLK010000023">
    <property type="protein sequence ID" value="MBB6563812.1"/>
    <property type="molecule type" value="Genomic_DNA"/>
</dbReference>
<evidence type="ECO:0000313" key="4">
    <source>
        <dbReference type="Proteomes" id="UP000575083"/>
    </source>
</evidence>
<sequence>MKGNVAAIVLVVLGVFFLLTNLGLISISLKELLRVWWPVALIAIGVALFFTPGSKGK</sequence>
<dbReference type="Pfam" id="PF18917">
    <property type="entry name" value="LiaI-LiaF-like_TM1"/>
    <property type="match status" value="1"/>
</dbReference>
<comment type="caution">
    <text evidence="3">The sequence shown here is derived from an EMBL/GenBank/DDBJ whole genome shotgun (WGS) entry which is preliminary data.</text>
</comment>
<dbReference type="RefSeq" id="WP_184865208.1">
    <property type="nucleotide sequence ID" value="NZ_JACHLK010000023.1"/>
</dbReference>
<keyword evidence="4" id="KW-1185">Reference proteome</keyword>
<dbReference type="InterPro" id="IPR043726">
    <property type="entry name" value="LiaI-LiaF-like_TM1"/>
</dbReference>
<protein>
    <recommendedName>
        <fullName evidence="2">LiaI-LiaF-like transmembrane region domain-containing protein</fullName>
    </recommendedName>
</protein>
<evidence type="ECO:0000259" key="2">
    <source>
        <dbReference type="Pfam" id="PF18917"/>
    </source>
</evidence>
<feature type="transmembrane region" description="Helical" evidence="1">
    <location>
        <begin position="35"/>
        <end position="53"/>
    </location>
</feature>
<gene>
    <name evidence="3" type="ORF">HNP48_006538</name>
</gene>
<reference evidence="3 4" key="1">
    <citation type="submission" date="2020-08" db="EMBL/GenBank/DDBJ databases">
        <title>Functional genomics of gut bacteria from endangered species of beetles.</title>
        <authorList>
            <person name="Carlos-Shanley C."/>
        </authorList>
    </citation>
    <scope>NUCLEOTIDE SEQUENCE [LARGE SCALE GENOMIC DNA]</scope>
    <source>
        <strain evidence="3 4">S00198</strain>
    </source>
</reference>
<keyword evidence="1" id="KW-0472">Membrane</keyword>
<keyword evidence="1" id="KW-0812">Transmembrane</keyword>
<evidence type="ECO:0000313" key="3">
    <source>
        <dbReference type="EMBL" id="MBB6563812.1"/>
    </source>
</evidence>
<accession>A0A7X0PLJ5</accession>
<dbReference type="Proteomes" id="UP000575083">
    <property type="component" value="Unassembled WGS sequence"/>
</dbReference>
<feature type="domain" description="LiaI-LiaF-like transmembrane region" evidence="2">
    <location>
        <begin position="5"/>
        <end position="49"/>
    </location>
</feature>
<keyword evidence="1" id="KW-1133">Transmembrane helix</keyword>
<dbReference type="AlphaFoldDB" id="A0A7X0PLJ5"/>
<name>A0A7X0PLJ5_9BURK</name>